<comment type="caution">
    <text evidence="2">The sequence shown here is derived from an EMBL/GenBank/DDBJ whole genome shotgun (WGS) entry which is preliminary data.</text>
</comment>
<gene>
    <name evidence="2" type="ORF">G4D63_00005</name>
</gene>
<dbReference type="EMBL" id="JAAIWM010000001">
    <property type="protein sequence ID" value="NEY70109.1"/>
    <property type="molecule type" value="Genomic_DNA"/>
</dbReference>
<dbReference type="Proteomes" id="UP000481043">
    <property type="component" value="Unassembled WGS sequence"/>
</dbReference>
<evidence type="ECO:0008006" key="4">
    <source>
        <dbReference type="Google" id="ProtNLM"/>
    </source>
</evidence>
<feature type="coiled-coil region" evidence="1">
    <location>
        <begin position="39"/>
        <end position="81"/>
    </location>
</feature>
<sequence length="85" mass="9773">MPYNKDKQQAFQAAQQGTHQAKDIYENMEVTGGDYGAQLKRLINEINEAKEQISNALEVTSETQRDQLQQFQQDLENIESNINNK</sequence>
<name>A0A6M0Q2W7_9BACI</name>
<evidence type="ECO:0000313" key="2">
    <source>
        <dbReference type="EMBL" id="NEY70109.1"/>
    </source>
</evidence>
<protein>
    <recommendedName>
        <fullName evidence="4">Small, acid-soluble spore protein N</fullName>
    </recommendedName>
</protein>
<evidence type="ECO:0000256" key="1">
    <source>
        <dbReference type="SAM" id="Coils"/>
    </source>
</evidence>
<evidence type="ECO:0000313" key="3">
    <source>
        <dbReference type="Proteomes" id="UP000481043"/>
    </source>
</evidence>
<keyword evidence="1" id="KW-0175">Coiled coil</keyword>
<dbReference type="AlphaFoldDB" id="A0A6M0Q2W7"/>
<reference evidence="2 3" key="1">
    <citation type="submission" date="2020-02" db="EMBL/GenBank/DDBJ databases">
        <title>Bacillus aquiflavi sp. nov., isolated from yellow water of strong flavor Chinese baijiu in Yibin region of China.</title>
        <authorList>
            <person name="Xie J."/>
        </authorList>
    </citation>
    <scope>NUCLEOTIDE SEQUENCE [LARGE SCALE GENOMIC DNA]</scope>
    <source>
        <strain evidence="2 3">SA4</strain>
    </source>
</reference>
<organism evidence="2 3">
    <name type="scientific">Bacillus mesophilus</name>
    <dbReference type="NCBI Taxonomy" id="1808955"/>
    <lineage>
        <taxon>Bacteria</taxon>
        <taxon>Bacillati</taxon>
        <taxon>Bacillota</taxon>
        <taxon>Bacilli</taxon>
        <taxon>Bacillales</taxon>
        <taxon>Bacillaceae</taxon>
        <taxon>Bacillus</taxon>
    </lineage>
</organism>
<dbReference type="RefSeq" id="WP_163176442.1">
    <property type="nucleotide sequence ID" value="NZ_JAAIWM010000001.1"/>
</dbReference>
<proteinExistence type="predicted"/>
<keyword evidence="3" id="KW-1185">Reference proteome</keyword>
<accession>A0A6M0Q2W7</accession>